<dbReference type="eggNOG" id="ENOG502TFXE">
    <property type="taxonomic scope" value="Eukaryota"/>
</dbReference>
<dbReference type="AlphaFoldDB" id="A0A1I7TYX1"/>
<protein>
    <submittedName>
        <fullName evidence="3">Cilia- and flagella-associated protein 157</fullName>
    </submittedName>
</protein>
<keyword evidence="2" id="KW-1185">Reference proteome</keyword>
<accession>A0A1I7TYX1</accession>
<feature type="coiled-coil region" evidence="1">
    <location>
        <begin position="38"/>
        <end position="72"/>
    </location>
</feature>
<feature type="coiled-coil region" evidence="1">
    <location>
        <begin position="115"/>
        <end position="167"/>
    </location>
</feature>
<dbReference type="STRING" id="1561998.A0A1I7TYX1"/>
<evidence type="ECO:0000313" key="2">
    <source>
        <dbReference type="Proteomes" id="UP000095282"/>
    </source>
</evidence>
<name>A0A1I7TYX1_9PELO</name>
<sequence>MRQSNQDREIQYEKFKLDTIEELQNVYRKELKDQNCHIEKLKSDRLDLVKENDELLDTIAGLNSELDTVKRKEKSKEMEIKMQFDQKLKEMVMYTEKVASPRKKLELTPEAPENVEKLKKELRETMRKQENDKERNQLIISELKLALKRLERNYKDAAIKLQSYTSYF</sequence>
<evidence type="ECO:0000256" key="1">
    <source>
        <dbReference type="SAM" id="Coils"/>
    </source>
</evidence>
<proteinExistence type="predicted"/>
<evidence type="ECO:0000313" key="3">
    <source>
        <dbReference type="WBParaSite" id="Csp11.Scaffold629.g13178.t1"/>
    </source>
</evidence>
<dbReference type="WBParaSite" id="Csp11.Scaffold629.g13178.t1">
    <property type="protein sequence ID" value="Csp11.Scaffold629.g13178.t1"/>
    <property type="gene ID" value="Csp11.Scaffold629.g13178"/>
</dbReference>
<keyword evidence="1" id="KW-0175">Coiled coil</keyword>
<reference evidence="3" key="1">
    <citation type="submission" date="2016-11" db="UniProtKB">
        <authorList>
            <consortium name="WormBaseParasite"/>
        </authorList>
    </citation>
    <scope>IDENTIFICATION</scope>
</reference>
<dbReference type="Proteomes" id="UP000095282">
    <property type="component" value="Unplaced"/>
</dbReference>
<organism evidence="2 3">
    <name type="scientific">Caenorhabditis tropicalis</name>
    <dbReference type="NCBI Taxonomy" id="1561998"/>
    <lineage>
        <taxon>Eukaryota</taxon>
        <taxon>Metazoa</taxon>
        <taxon>Ecdysozoa</taxon>
        <taxon>Nematoda</taxon>
        <taxon>Chromadorea</taxon>
        <taxon>Rhabditida</taxon>
        <taxon>Rhabditina</taxon>
        <taxon>Rhabditomorpha</taxon>
        <taxon>Rhabditoidea</taxon>
        <taxon>Rhabditidae</taxon>
        <taxon>Peloderinae</taxon>
        <taxon>Caenorhabditis</taxon>
    </lineage>
</organism>